<accession>A0A7W9AQM4</accession>
<evidence type="ECO:0000313" key="3">
    <source>
        <dbReference type="Proteomes" id="UP000557739"/>
    </source>
</evidence>
<feature type="transmembrane region" description="Helical" evidence="1">
    <location>
        <begin position="128"/>
        <end position="146"/>
    </location>
</feature>
<feature type="transmembrane region" description="Helical" evidence="1">
    <location>
        <begin position="199"/>
        <end position="225"/>
    </location>
</feature>
<comment type="caution">
    <text evidence="2">The sequence shown here is derived from an EMBL/GenBank/DDBJ whole genome shotgun (WGS) entry which is preliminary data.</text>
</comment>
<feature type="transmembrane region" description="Helical" evidence="1">
    <location>
        <begin position="158"/>
        <end position="187"/>
    </location>
</feature>
<protein>
    <recommendedName>
        <fullName evidence="4">Glycosyltransferase RgtA/B/C/D-like domain-containing protein</fullName>
    </recommendedName>
</protein>
<keyword evidence="1" id="KW-0812">Transmembrane</keyword>
<feature type="transmembrane region" description="Helical" evidence="1">
    <location>
        <begin position="275"/>
        <end position="294"/>
    </location>
</feature>
<dbReference type="Proteomes" id="UP000557739">
    <property type="component" value="Unassembled WGS sequence"/>
</dbReference>
<keyword evidence="1" id="KW-1133">Transmembrane helix</keyword>
<feature type="transmembrane region" description="Helical" evidence="1">
    <location>
        <begin position="300"/>
        <end position="317"/>
    </location>
</feature>
<dbReference type="AlphaFoldDB" id="A0A7W9AQM4"/>
<proteinExistence type="predicted"/>
<evidence type="ECO:0008006" key="4">
    <source>
        <dbReference type="Google" id="ProtNLM"/>
    </source>
</evidence>
<feature type="transmembrane region" description="Helical" evidence="1">
    <location>
        <begin position="245"/>
        <end position="268"/>
    </location>
</feature>
<sequence length="444" mass="45460">MALSRSTRISIIAATLVALSVRVAAARGGLWLDEAWSAVFARDASTAIGVLRIGHDNNHILNSWWLQIVGWGAPPIAMRAVSIACGTAAVPVAAAVAGRTGPRAAMLGAWLFALSPVLVTYGSEARGYAPMLLALLIAILLIGRSIDAPDKPKPAIGIALALIVGTLAQLTMLFAVPALIGWTLWAYRGERPVASTIRLLGPGVVLSGGAAAAVLAGGLAIGSYTPFSVSAWADGLGELARYTLAIGWLPKPTLLVLTVAGTAALVVAGAREHRAALTGLTVLAFPIAVAVLGIGNSGLARYYLIAAAVLLLAIAQAPRIAALPLSIVILGGSILGDLDLVQNLRADPRQAIAAMASARPGGATYAVEAPRDSAVIDVAAAQVGYAARLVEAPCPAADFLFVTRDGDAPSPDSPRRCGVAYTAIAGARTTGLSGNHWQLYLRAR</sequence>
<organism evidence="2 3">
    <name type="scientific">Sphingomonas yantingensis</name>
    <dbReference type="NCBI Taxonomy" id="1241761"/>
    <lineage>
        <taxon>Bacteria</taxon>
        <taxon>Pseudomonadati</taxon>
        <taxon>Pseudomonadota</taxon>
        <taxon>Alphaproteobacteria</taxon>
        <taxon>Sphingomonadales</taxon>
        <taxon>Sphingomonadaceae</taxon>
        <taxon>Sphingomonas</taxon>
    </lineage>
</organism>
<name>A0A7W9AQM4_9SPHN</name>
<evidence type="ECO:0000313" key="2">
    <source>
        <dbReference type="EMBL" id="MBB5698646.1"/>
    </source>
</evidence>
<feature type="transmembrane region" description="Helical" evidence="1">
    <location>
        <begin position="104"/>
        <end position="121"/>
    </location>
</feature>
<feature type="transmembrane region" description="Helical" evidence="1">
    <location>
        <begin position="76"/>
        <end position="98"/>
    </location>
</feature>
<evidence type="ECO:0000256" key="1">
    <source>
        <dbReference type="SAM" id="Phobius"/>
    </source>
</evidence>
<dbReference type="EMBL" id="JACIJJ010000003">
    <property type="protein sequence ID" value="MBB5698646.1"/>
    <property type="molecule type" value="Genomic_DNA"/>
</dbReference>
<keyword evidence="1" id="KW-0472">Membrane</keyword>
<reference evidence="2 3" key="1">
    <citation type="submission" date="2020-08" db="EMBL/GenBank/DDBJ databases">
        <title>Genomic Encyclopedia of Type Strains, Phase IV (KMG-IV): sequencing the most valuable type-strain genomes for metagenomic binning, comparative biology and taxonomic classification.</title>
        <authorList>
            <person name="Goeker M."/>
        </authorList>
    </citation>
    <scope>NUCLEOTIDE SEQUENCE [LARGE SCALE GENOMIC DNA]</scope>
    <source>
        <strain evidence="2 3">DSM 27244</strain>
    </source>
</reference>
<gene>
    <name evidence="2" type="ORF">FHR19_002001</name>
</gene>
<keyword evidence="3" id="KW-1185">Reference proteome</keyword>
<dbReference type="RefSeq" id="WP_184027714.1">
    <property type="nucleotide sequence ID" value="NZ_JACIJJ010000003.1"/>
</dbReference>